<protein>
    <recommendedName>
        <fullName evidence="6">ASTRA-associated protein 1</fullName>
    </recommendedName>
</protein>
<evidence type="ECO:0000256" key="8">
    <source>
        <dbReference type="SAM" id="MobiDB-lite"/>
    </source>
</evidence>
<dbReference type="EMBL" id="MU839010">
    <property type="protein sequence ID" value="KAK1766921.1"/>
    <property type="molecule type" value="Genomic_DNA"/>
</dbReference>
<sequence>MATTNSNSGRPLQPKSVLRGHKVQVHVATFIRRNARLVTGDADGFVIAWDLTIMRPRAIWHAHSNAILGIAGWGEDRIITHGRDNRLVVWKLGAQDEASLSTVLPLEPAHQERPQPWILHILEINTMNFCSFSSCPSSTEPTDLLISVPNTLASEAIDIYHLPSQKRIHTIRPPGDKNGMVMAVSLFHRQHELVLAAAYENGLAVVAQLNNQGKWELTYRAQVHTQPILSLDVTPDKTSFFTSGADAILARHPIPQLPQQATPIPTPATNPSPPTTAPPAPQPATPATPPVPDMQTQPLKVVDTRHAGQQGLRVRSDGRVLATAGWDSRARVYSARSMREVAVLGWHRVGCYAAAFSDVIVGGGPEEAPPPPPRSQSRSLSRAAGQEEEEEEDVPRDGGGGGGDVAVVVPRMVEVTARDRRVQQVGTAHWLAVGSKDGKVSLWDVF</sequence>
<keyword evidence="1 7" id="KW-0853">WD repeat</keyword>
<feature type="compositionally biased region" description="Low complexity" evidence="8">
    <location>
        <begin position="375"/>
        <end position="384"/>
    </location>
</feature>
<dbReference type="InterPro" id="IPR015943">
    <property type="entry name" value="WD40/YVTN_repeat-like_dom_sf"/>
</dbReference>
<evidence type="ECO:0000256" key="4">
    <source>
        <dbReference type="ARBA" id="ARBA00037931"/>
    </source>
</evidence>
<dbReference type="RefSeq" id="XP_060283134.1">
    <property type="nucleotide sequence ID" value="XM_060429990.1"/>
</dbReference>
<evidence type="ECO:0000313" key="9">
    <source>
        <dbReference type="EMBL" id="KAK1766921.1"/>
    </source>
</evidence>
<dbReference type="GeneID" id="85313177"/>
<feature type="region of interest" description="Disordered" evidence="8">
    <location>
        <begin position="257"/>
        <end position="295"/>
    </location>
</feature>
<dbReference type="PANTHER" id="PTHR19854">
    <property type="entry name" value="TRANSDUCIN BETA-LIKE 3"/>
    <property type="match status" value="1"/>
</dbReference>
<dbReference type="InterPro" id="IPR036322">
    <property type="entry name" value="WD40_repeat_dom_sf"/>
</dbReference>
<dbReference type="Gene3D" id="2.130.10.10">
    <property type="entry name" value="YVTN repeat-like/Quinoprotein amine dehydrogenase"/>
    <property type="match status" value="2"/>
</dbReference>
<dbReference type="PANTHER" id="PTHR19854:SF1">
    <property type="entry name" value="GUANINE NUCLEOTIDE-BINDING PROTEIN SUBUNIT BETA-LIKE PROTEIN 1"/>
    <property type="match status" value="1"/>
</dbReference>
<dbReference type="InterPro" id="IPR001680">
    <property type="entry name" value="WD40_rpt"/>
</dbReference>
<gene>
    <name evidence="9" type="ORF">QBC33DRAFT_559642</name>
</gene>
<evidence type="ECO:0000256" key="5">
    <source>
        <dbReference type="ARBA" id="ARBA00038749"/>
    </source>
</evidence>
<reference evidence="9" key="1">
    <citation type="submission" date="2023-06" db="EMBL/GenBank/DDBJ databases">
        <title>Genome-scale phylogeny and comparative genomics of the fungal order Sordariales.</title>
        <authorList>
            <consortium name="Lawrence Berkeley National Laboratory"/>
            <person name="Hensen N."/>
            <person name="Bonometti L."/>
            <person name="Westerberg I."/>
            <person name="Brannstrom I.O."/>
            <person name="Guillou S."/>
            <person name="Cros-Aarteil S."/>
            <person name="Calhoun S."/>
            <person name="Haridas S."/>
            <person name="Kuo A."/>
            <person name="Mondo S."/>
            <person name="Pangilinan J."/>
            <person name="Riley R."/>
            <person name="Labutti K."/>
            <person name="Andreopoulos B."/>
            <person name="Lipzen A."/>
            <person name="Chen C."/>
            <person name="Yanf M."/>
            <person name="Daum C."/>
            <person name="Ng V."/>
            <person name="Clum A."/>
            <person name="Steindorff A."/>
            <person name="Ohm R."/>
            <person name="Martin F."/>
            <person name="Silar P."/>
            <person name="Natvig D."/>
            <person name="Lalanne C."/>
            <person name="Gautier V."/>
            <person name="Ament-Velasquez S.L."/>
            <person name="Kruys A."/>
            <person name="Hutchinson M.I."/>
            <person name="Powell A.J."/>
            <person name="Barry K."/>
            <person name="Miller A.N."/>
            <person name="Grigoriev I.V."/>
            <person name="Debuchy R."/>
            <person name="Gladieux P."/>
            <person name="Thoren M.H."/>
            <person name="Johannesson H."/>
        </authorList>
    </citation>
    <scope>NUCLEOTIDE SEQUENCE</scope>
    <source>
        <strain evidence="9">8032-3</strain>
    </source>
</reference>
<feature type="region of interest" description="Disordered" evidence="8">
    <location>
        <begin position="363"/>
        <end position="405"/>
    </location>
</feature>
<keyword evidence="10" id="KW-1185">Reference proteome</keyword>
<name>A0AAJ0BZ45_9PEZI</name>
<proteinExistence type="inferred from homology"/>
<keyword evidence="2" id="KW-0677">Repeat</keyword>
<dbReference type="PROSITE" id="PS50082">
    <property type="entry name" value="WD_REPEATS_2"/>
    <property type="match status" value="2"/>
</dbReference>
<comment type="similarity">
    <text evidence="4">Belongs to the WD repeat ASA1 family.</text>
</comment>
<dbReference type="SUPFAM" id="SSF50978">
    <property type="entry name" value="WD40 repeat-like"/>
    <property type="match status" value="1"/>
</dbReference>
<dbReference type="AlphaFoldDB" id="A0AAJ0BZ45"/>
<feature type="repeat" description="WD" evidence="7">
    <location>
        <begin position="431"/>
        <end position="446"/>
    </location>
</feature>
<evidence type="ECO:0000256" key="6">
    <source>
        <dbReference type="ARBA" id="ARBA00040563"/>
    </source>
</evidence>
<dbReference type="PROSITE" id="PS00678">
    <property type="entry name" value="WD_REPEATS_1"/>
    <property type="match status" value="1"/>
</dbReference>
<comment type="function">
    <text evidence="3">Component of the ASTRA complex involved in chromatin remodeling.</text>
</comment>
<evidence type="ECO:0000313" key="10">
    <source>
        <dbReference type="Proteomes" id="UP001244011"/>
    </source>
</evidence>
<dbReference type="PROSITE" id="PS50294">
    <property type="entry name" value="WD_REPEATS_REGION"/>
    <property type="match status" value="1"/>
</dbReference>
<feature type="compositionally biased region" description="Pro residues" evidence="8">
    <location>
        <begin position="264"/>
        <end position="292"/>
    </location>
</feature>
<evidence type="ECO:0000256" key="1">
    <source>
        <dbReference type="ARBA" id="ARBA00022574"/>
    </source>
</evidence>
<organism evidence="9 10">
    <name type="scientific">Phialemonium atrogriseum</name>
    <dbReference type="NCBI Taxonomy" id="1093897"/>
    <lineage>
        <taxon>Eukaryota</taxon>
        <taxon>Fungi</taxon>
        <taxon>Dikarya</taxon>
        <taxon>Ascomycota</taxon>
        <taxon>Pezizomycotina</taxon>
        <taxon>Sordariomycetes</taxon>
        <taxon>Sordariomycetidae</taxon>
        <taxon>Cephalothecales</taxon>
        <taxon>Cephalothecaceae</taxon>
        <taxon>Phialemonium</taxon>
    </lineage>
</organism>
<evidence type="ECO:0000256" key="2">
    <source>
        <dbReference type="ARBA" id="ARBA00022737"/>
    </source>
</evidence>
<dbReference type="InterPro" id="IPR019775">
    <property type="entry name" value="WD40_repeat_CS"/>
</dbReference>
<dbReference type="Proteomes" id="UP001244011">
    <property type="component" value="Unassembled WGS sequence"/>
</dbReference>
<accession>A0AAJ0BZ45</accession>
<dbReference type="Pfam" id="PF00400">
    <property type="entry name" value="WD40"/>
    <property type="match status" value="2"/>
</dbReference>
<evidence type="ECO:0000256" key="7">
    <source>
        <dbReference type="PROSITE-ProRule" id="PRU00221"/>
    </source>
</evidence>
<comment type="subunit">
    <text evidence="5">Component of the ASTRA chromatin remodeling machinery complex.</text>
</comment>
<feature type="repeat" description="WD" evidence="7">
    <location>
        <begin position="18"/>
        <end position="51"/>
    </location>
</feature>
<dbReference type="SMART" id="SM00320">
    <property type="entry name" value="WD40"/>
    <property type="match status" value="5"/>
</dbReference>
<evidence type="ECO:0000256" key="3">
    <source>
        <dbReference type="ARBA" id="ARBA00037338"/>
    </source>
</evidence>
<comment type="caution">
    <text evidence="9">The sequence shown here is derived from an EMBL/GenBank/DDBJ whole genome shotgun (WGS) entry which is preliminary data.</text>
</comment>